<reference evidence="7" key="1">
    <citation type="journal article" date="2020" name="New Phytol.">
        <title>Comparative genomics reveals dynamic genome evolution in host specialist ectomycorrhizal fungi.</title>
        <authorList>
            <person name="Lofgren L.A."/>
            <person name="Nguyen N.H."/>
            <person name="Vilgalys R."/>
            <person name="Ruytinx J."/>
            <person name="Liao H.L."/>
            <person name="Branco S."/>
            <person name="Kuo A."/>
            <person name="LaButti K."/>
            <person name="Lipzen A."/>
            <person name="Andreopoulos W."/>
            <person name="Pangilinan J."/>
            <person name="Riley R."/>
            <person name="Hundley H."/>
            <person name="Na H."/>
            <person name="Barry K."/>
            <person name="Grigoriev I.V."/>
            <person name="Stajich J.E."/>
            <person name="Kennedy P.G."/>
        </authorList>
    </citation>
    <scope>NUCLEOTIDE SEQUENCE</scope>
    <source>
        <strain evidence="7">FC423</strain>
    </source>
</reference>
<evidence type="ECO:0000256" key="5">
    <source>
        <dbReference type="ARBA" id="ARBA00023136"/>
    </source>
</evidence>
<protein>
    <submittedName>
        <fullName evidence="7">Uncharacterized protein</fullName>
    </submittedName>
</protein>
<keyword evidence="8" id="KW-1185">Reference proteome</keyword>
<sequence length="179" mass="19801">MAIMSQQYQEKLHPFIGVIFNIPRNCWAKMRGCNLSNVLFVLTEVNNLSIRHPYESAGVLLVISVFGDPAIFLTLLQLTGTTAMFLCFLPARLIILCLGFGSRGVEKGSFASQYQSRHYGGNVPRGSGFSKLQSYGSTMPTVTSTLISLLAYTGAVIILGREWKIQLVDWCHFVSNGRC</sequence>
<dbReference type="Pfam" id="PF06140">
    <property type="entry name" value="Ifi-6-16"/>
    <property type="match status" value="1"/>
</dbReference>
<dbReference type="OrthoDB" id="440424at2759"/>
<evidence type="ECO:0000256" key="2">
    <source>
        <dbReference type="ARBA" id="ARBA00007262"/>
    </source>
</evidence>
<dbReference type="AlphaFoldDB" id="A0A9P7ESH3"/>
<evidence type="ECO:0000256" key="6">
    <source>
        <dbReference type="SAM" id="Phobius"/>
    </source>
</evidence>
<dbReference type="RefSeq" id="XP_041284754.1">
    <property type="nucleotide sequence ID" value="XM_041443816.1"/>
</dbReference>
<proteinExistence type="inferred from homology"/>
<dbReference type="EMBL" id="JABBWM010000158">
    <property type="protein sequence ID" value="KAG2085820.1"/>
    <property type="molecule type" value="Genomic_DNA"/>
</dbReference>
<dbReference type="GO" id="GO:0016020">
    <property type="term" value="C:membrane"/>
    <property type="evidence" value="ECO:0007669"/>
    <property type="project" value="UniProtKB-SubCell"/>
</dbReference>
<evidence type="ECO:0000256" key="3">
    <source>
        <dbReference type="ARBA" id="ARBA00022692"/>
    </source>
</evidence>
<comment type="subcellular location">
    <subcellularLocation>
        <location evidence="1">Membrane</location>
        <topology evidence="1">Multi-pass membrane protein</topology>
    </subcellularLocation>
</comment>
<keyword evidence="3 6" id="KW-0812">Transmembrane</keyword>
<feature type="transmembrane region" description="Helical" evidence="6">
    <location>
        <begin position="139"/>
        <end position="159"/>
    </location>
</feature>
<organism evidence="7 8">
    <name type="scientific">Suillus discolor</name>
    <dbReference type="NCBI Taxonomy" id="1912936"/>
    <lineage>
        <taxon>Eukaryota</taxon>
        <taxon>Fungi</taxon>
        <taxon>Dikarya</taxon>
        <taxon>Basidiomycota</taxon>
        <taxon>Agaricomycotina</taxon>
        <taxon>Agaricomycetes</taxon>
        <taxon>Agaricomycetidae</taxon>
        <taxon>Boletales</taxon>
        <taxon>Suillineae</taxon>
        <taxon>Suillaceae</taxon>
        <taxon>Suillus</taxon>
    </lineage>
</organism>
<dbReference type="Gene3D" id="6.10.110.10">
    <property type="match status" value="1"/>
</dbReference>
<comment type="caution">
    <text evidence="7">The sequence shown here is derived from an EMBL/GenBank/DDBJ whole genome shotgun (WGS) entry which is preliminary data.</text>
</comment>
<evidence type="ECO:0000313" key="8">
    <source>
        <dbReference type="Proteomes" id="UP000823399"/>
    </source>
</evidence>
<dbReference type="InterPro" id="IPR038213">
    <property type="entry name" value="IFI6/IFI27-like_sf"/>
</dbReference>
<evidence type="ECO:0000256" key="1">
    <source>
        <dbReference type="ARBA" id="ARBA00004141"/>
    </source>
</evidence>
<name>A0A9P7ESH3_9AGAM</name>
<dbReference type="Proteomes" id="UP000823399">
    <property type="component" value="Unassembled WGS sequence"/>
</dbReference>
<dbReference type="GeneID" id="64706075"/>
<comment type="similarity">
    <text evidence="2">Belongs to the IFI6/IFI27 family.</text>
</comment>
<accession>A0A9P7ESH3</accession>
<evidence type="ECO:0000313" key="7">
    <source>
        <dbReference type="EMBL" id="KAG2085820.1"/>
    </source>
</evidence>
<evidence type="ECO:0000256" key="4">
    <source>
        <dbReference type="ARBA" id="ARBA00022989"/>
    </source>
</evidence>
<keyword evidence="5 6" id="KW-0472">Membrane</keyword>
<feature type="transmembrane region" description="Helical" evidence="6">
    <location>
        <begin position="57"/>
        <end position="76"/>
    </location>
</feature>
<dbReference type="InterPro" id="IPR009311">
    <property type="entry name" value="IFI6/IFI27-like"/>
</dbReference>
<gene>
    <name evidence="7" type="ORF">F5147DRAFT_83253</name>
</gene>
<keyword evidence="4 6" id="KW-1133">Transmembrane helix</keyword>